<sequence>MSLAHCNDSEANETSWFNKTLASNSRIDNVNIVTEARIIGNYTTHDLLVLIAIVSTSIALILSIGQILFHATHYHIPEQQRRINRLLFMIPVYSVSNMLAAIHYEQSIYYDLVGNAYAAIGLASFFNLLYAYVTEGAQDPKQYFRRLKLKHWQWPLSWLRKGKDWHEPLVRTPRNGLTWFNICYCGVFQYNFVLLSNCIAGSVANVFDHYCAASLNPKYAYIWVLVTDAISATISSYCLTQFHRQVRHDVDKHRADFQFLCIQIVLYLSTYQKLLITLLLHRRWIQATEKLQTLDIRISLPATCLCVEMVMVSLLHLYAYPLRPYRVWRRPRALDNHVVSSMPTYTGVGIAIIALLEMLNPWDLVTGIGRAFKYLLFDIRHRHHDIGYANQHAKEISIPRSTWEDRMSQHRANDTADSGQSGIGTGDVDLVVPVPEKAFRY</sequence>
<evidence type="ECO:0000313" key="2">
    <source>
        <dbReference type="Proteomes" id="UP001172386"/>
    </source>
</evidence>
<dbReference type="EMBL" id="JAPDRQ010000089">
    <property type="protein sequence ID" value="KAJ9655780.1"/>
    <property type="molecule type" value="Genomic_DNA"/>
</dbReference>
<reference evidence="1" key="1">
    <citation type="submission" date="2022-10" db="EMBL/GenBank/DDBJ databases">
        <title>Culturing micro-colonial fungi from biological soil crusts in the Mojave desert and describing Neophaeococcomyces mojavensis, and introducing the new genera and species Taxawa tesnikishii.</title>
        <authorList>
            <person name="Kurbessoian T."/>
            <person name="Stajich J.E."/>
        </authorList>
    </citation>
    <scope>NUCLEOTIDE SEQUENCE</scope>
    <source>
        <strain evidence="1">JES_112</strain>
    </source>
</reference>
<evidence type="ECO:0000313" key="1">
    <source>
        <dbReference type="EMBL" id="KAJ9655780.1"/>
    </source>
</evidence>
<organism evidence="1 2">
    <name type="scientific">Neophaeococcomyces mojaviensis</name>
    <dbReference type="NCBI Taxonomy" id="3383035"/>
    <lineage>
        <taxon>Eukaryota</taxon>
        <taxon>Fungi</taxon>
        <taxon>Dikarya</taxon>
        <taxon>Ascomycota</taxon>
        <taxon>Pezizomycotina</taxon>
        <taxon>Eurotiomycetes</taxon>
        <taxon>Chaetothyriomycetidae</taxon>
        <taxon>Chaetothyriales</taxon>
        <taxon>Chaetothyriales incertae sedis</taxon>
        <taxon>Neophaeococcomyces</taxon>
    </lineage>
</organism>
<keyword evidence="2" id="KW-1185">Reference proteome</keyword>
<name>A0ACC3A631_9EURO</name>
<comment type="caution">
    <text evidence="1">The sequence shown here is derived from an EMBL/GenBank/DDBJ whole genome shotgun (WGS) entry which is preliminary data.</text>
</comment>
<protein>
    <submittedName>
        <fullName evidence="1">Uncharacterized protein</fullName>
    </submittedName>
</protein>
<gene>
    <name evidence="1" type="ORF">H2198_005400</name>
</gene>
<proteinExistence type="predicted"/>
<accession>A0ACC3A631</accession>
<dbReference type="Proteomes" id="UP001172386">
    <property type="component" value="Unassembled WGS sequence"/>
</dbReference>